<keyword evidence="7" id="KW-0032">Aminotransferase</keyword>
<dbReference type="Gene3D" id="3.90.1150.10">
    <property type="entry name" value="Aspartate Aminotransferase, domain 1"/>
    <property type="match status" value="1"/>
</dbReference>
<dbReference type="Pfam" id="PF00266">
    <property type="entry name" value="Aminotran_5"/>
    <property type="match status" value="1"/>
</dbReference>
<keyword evidence="8" id="KW-1185">Reference proteome</keyword>
<dbReference type="InterPro" id="IPR015421">
    <property type="entry name" value="PyrdxlP-dep_Trfase_major"/>
</dbReference>
<keyword evidence="3" id="KW-0663">Pyridoxal phosphate</keyword>
<dbReference type="InterPro" id="IPR020578">
    <property type="entry name" value="Aminotrans_V_PyrdxlP_BS"/>
</dbReference>
<dbReference type="InterPro" id="IPR015422">
    <property type="entry name" value="PyrdxlP-dep_Trfase_small"/>
</dbReference>
<proteinExistence type="inferred from homology"/>
<accession>A0ABV4H2H7</accession>
<comment type="caution">
    <text evidence="7">The sequence shown here is derived from an EMBL/GenBank/DDBJ whole genome shotgun (WGS) entry which is preliminary data.</text>
</comment>
<dbReference type="InterPro" id="IPR015424">
    <property type="entry name" value="PyrdxlP-dep_Trfase"/>
</dbReference>
<dbReference type="PROSITE" id="PS00595">
    <property type="entry name" value="AA_TRANSFER_CLASS_5"/>
    <property type="match status" value="1"/>
</dbReference>
<evidence type="ECO:0000256" key="3">
    <source>
        <dbReference type="ARBA" id="ARBA00022898"/>
    </source>
</evidence>
<evidence type="ECO:0000313" key="8">
    <source>
        <dbReference type="Proteomes" id="UP001565927"/>
    </source>
</evidence>
<dbReference type="RefSeq" id="WP_370441514.1">
    <property type="nucleotide sequence ID" value="NZ_JBGFTU010000011.1"/>
</dbReference>
<sequence>MSTSTLSPARPPCPVPSGHAVGALLPVVGADTVVPLATGGTTTYVNLDNAASTPALRAVADRVAQVLPHYASVHRGAGYLSRVSTALFEQARGEVGRFAGARPEDLVVFTRSTTDALDLLARAVPPGARVLVADVEHHANLLPWQRSARTTVVRGGADAEETTALLEAELAAGRYGLLAVAGASNVTGEVLPLRRLARAAHDAGARIAVDGAQLLPHRRVDVGRDGIDYLALSGHKLYAPFGSGALVGRRDWLDAADPYLAGGGATLDVRHDGVRWATGPDRHEAGSPNVVGAVALAQACLTLGALPPGALEAHEAALRARLVDGLEALPGVQVVRPHPQDAVGVVTLTVPGRSVSEVAAYLSAEHGTGVRDGRFCAHRFADALGLAEGGLRVSTGVGTSSADVDRLLRALRQFLTTGPALRYGVVDGCWGPLSDPRPAPAAYLAADAPASR</sequence>
<dbReference type="SUPFAM" id="SSF53383">
    <property type="entry name" value="PLP-dependent transferases"/>
    <property type="match status" value="1"/>
</dbReference>
<keyword evidence="7" id="KW-0808">Transferase</keyword>
<dbReference type="EMBL" id="JBGFTU010000011">
    <property type="protein sequence ID" value="MEZ0165289.1"/>
    <property type="molecule type" value="Genomic_DNA"/>
</dbReference>
<reference evidence="7 8" key="1">
    <citation type="submission" date="2024-07" db="EMBL/GenBank/DDBJ databases">
        <authorList>
            <person name="Thanompreechachai J."/>
            <person name="Duangmal K."/>
        </authorList>
    </citation>
    <scope>NUCLEOTIDE SEQUENCE [LARGE SCALE GENOMIC DNA]</scope>
    <source>
        <strain evidence="7 8">LSe6-4</strain>
    </source>
</reference>
<evidence type="ECO:0000256" key="2">
    <source>
        <dbReference type="ARBA" id="ARBA00010447"/>
    </source>
</evidence>
<comment type="cofactor">
    <cofactor evidence="1 5">
        <name>pyridoxal 5'-phosphate</name>
        <dbReference type="ChEBI" id="CHEBI:597326"/>
    </cofactor>
</comment>
<protein>
    <submittedName>
        <fullName evidence="7">Aminotransferase class V-fold PLP-dependent enzyme</fullName>
    </submittedName>
</protein>
<gene>
    <name evidence="7" type="ORF">AB2L27_11025</name>
</gene>
<evidence type="ECO:0000256" key="4">
    <source>
        <dbReference type="ARBA" id="ARBA00050776"/>
    </source>
</evidence>
<comment type="catalytic activity">
    <reaction evidence="4">
        <text>(sulfur carrier)-H + L-cysteine = (sulfur carrier)-SH + L-alanine</text>
        <dbReference type="Rhea" id="RHEA:43892"/>
        <dbReference type="Rhea" id="RHEA-COMP:14737"/>
        <dbReference type="Rhea" id="RHEA-COMP:14739"/>
        <dbReference type="ChEBI" id="CHEBI:29917"/>
        <dbReference type="ChEBI" id="CHEBI:35235"/>
        <dbReference type="ChEBI" id="CHEBI:57972"/>
        <dbReference type="ChEBI" id="CHEBI:64428"/>
        <dbReference type="EC" id="2.8.1.7"/>
    </reaction>
</comment>
<comment type="similarity">
    <text evidence="2">Belongs to the class-V pyridoxal-phosphate-dependent aminotransferase family. Csd subfamily.</text>
</comment>
<evidence type="ECO:0000256" key="5">
    <source>
        <dbReference type="RuleBase" id="RU004504"/>
    </source>
</evidence>
<organism evidence="7 8">
    <name type="scientific">Kineococcus halophytocola</name>
    <dbReference type="NCBI Taxonomy" id="3234027"/>
    <lineage>
        <taxon>Bacteria</taxon>
        <taxon>Bacillati</taxon>
        <taxon>Actinomycetota</taxon>
        <taxon>Actinomycetes</taxon>
        <taxon>Kineosporiales</taxon>
        <taxon>Kineosporiaceae</taxon>
        <taxon>Kineococcus</taxon>
    </lineage>
</organism>
<feature type="domain" description="Aminotransferase class V" evidence="6">
    <location>
        <begin position="45"/>
        <end position="407"/>
    </location>
</feature>
<evidence type="ECO:0000259" key="6">
    <source>
        <dbReference type="Pfam" id="PF00266"/>
    </source>
</evidence>
<dbReference type="PANTHER" id="PTHR43586">
    <property type="entry name" value="CYSTEINE DESULFURASE"/>
    <property type="match status" value="1"/>
</dbReference>
<dbReference type="Proteomes" id="UP001565927">
    <property type="component" value="Unassembled WGS sequence"/>
</dbReference>
<dbReference type="InterPro" id="IPR000192">
    <property type="entry name" value="Aminotrans_V_dom"/>
</dbReference>
<dbReference type="PANTHER" id="PTHR43586:SF8">
    <property type="entry name" value="CYSTEINE DESULFURASE 1, CHLOROPLASTIC"/>
    <property type="match status" value="1"/>
</dbReference>
<dbReference type="GO" id="GO:0008483">
    <property type="term" value="F:transaminase activity"/>
    <property type="evidence" value="ECO:0007669"/>
    <property type="project" value="UniProtKB-KW"/>
</dbReference>
<dbReference type="Gene3D" id="3.40.640.10">
    <property type="entry name" value="Type I PLP-dependent aspartate aminotransferase-like (Major domain)"/>
    <property type="match status" value="1"/>
</dbReference>
<evidence type="ECO:0000313" key="7">
    <source>
        <dbReference type="EMBL" id="MEZ0165289.1"/>
    </source>
</evidence>
<name>A0ABV4H2H7_9ACTN</name>
<evidence type="ECO:0000256" key="1">
    <source>
        <dbReference type="ARBA" id="ARBA00001933"/>
    </source>
</evidence>